<dbReference type="Pfam" id="PF08241">
    <property type="entry name" value="Methyltransf_11"/>
    <property type="match status" value="1"/>
</dbReference>
<dbReference type="InterPro" id="IPR029063">
    <property type="entry name" value="SAM-dependent_MTases_sf"/>
</dbReference>
<feature type="domain" description="Methyltransferase type 11" evidence="2">
    <location>
        <begin position="141"/>
        <end position="229"/>
    </location>
</feature>
<evidence type="ECO:0000313" key="3">
    <source>
        <dbReference type="EMBL" id="EFN56575.1"/>
    </source>
</evidence>
<accession>E1ZCA1</accession>
<dbReference type="GeneID" id="17356290"/>
<name>E1ZCA1_CHLVA</name>
<dbReference type="RefSeq" id="XP_005848677.1">
    <property type="nucleotide sequence ID" value="XM_005848615.1"/>
</dbReference>
<evidence type="ECO:0000256" key="1">
    <source>
        <dbReference type="SAM" id="Phobius"/>
    </source>
</evidence>
<keyword evidence="1" id="KW-0812">Transmembrane</keyword>
<dbReference type="SUPFAM" id="SSF53335">
    <property type="entry name" value="S-adenosyl-L-methionine-dependent methyltransferases"/>
    <property type="match status" value="1"/>
</dbReference>
<dbReference type="KEGG" id="cvr:CHLNCDRAFT_51550"/>
<evidence type="ECO:0000313" key="4">
    <source>
        <dbReference type="Proteomes" id="UP000008141"/>
    </source>
</evidence>
<proteinExistence type="predicted"/>
<dbReference type="GO" id="GO:0008757">
    <property type="term" value="F:S-adenosylmethionine-dependent methyltransferase activity"/>
    <property type="evidence" value="ECO:0007669"/>
    <property type="project" value="InterPro"/>
</dbReference>
<dbReference type="CDD" id="cd02440">
    <property type="entry name" value="AdoMet_MTases"/>
    <property type="match status" value="1"/>
</dbReference>
<organism evidence="4">
    <name type="scientific">Chlorella variabilis</name>
    <name type="common">Green alga</name>
    <dbReference type="NCBI Taxonomy" id="554065"/>
    <lineage>
        <taxon>Eukaryota</taxon>
        <taxon>Viridiplantae</taxon>
        <taxon>Chlorophyta</taxon>
        <taxon>core chlorophytes</taxon>
        <taxon>Trebouxiophyceae</taxon>
        <taxon>Chlorellales</taxon>
        <taxon>Chlorellaceae</taxon>
        <taxon>Chlorella clade</taxon>
        <taxon>Chlorella</taxon>
    </lineage>
</organism>
<keyword evidence="1" id="KW-0472">Membrane</keyword>
<dbReference type="eggNOG" id="ENOG502R2IX">
    <property type="taxonomic scope" value="Eukaryota"/>
</dbReference>
<dbReference type="InParanoid" id="E1ZCA1"/>
<evidence type="ECO:0000259" key="2">
    <source>
        <dbReference type="Pfam" id="PF08241"/>
    </source>
</evidence>
<dbReference type="InterPro" id="IPR013216">
    <property type="entry name" value="Methyltransf_11"/>
</dbReference>
<keyword evidence="1" id="KW-1133">Transmembrane helix</keyword>
<dbReference type="EMBL" id="GL433841">
    <property type="protein sequence ID" value="EFN56575.1"/>
    <property type="molecule type" value="Genomic_DNA"/>
</dbReference>
<dbReference type="OrthoDB" id="510255at2759"/>
<gene>
    <name evidence="3" type="ORF">CHLNCDRAFT_51550</name>
</gene>
<sequence>MKKEQPAANKLRVGAWLAQVVATVFVATVLYQCGRRAGAANAIAAAAAPPHLAGGVAGAGAGAFPSGQVDVFFDIAAYLNQTGRVSKWAPQRRPGFKGSTSPKQALYDKMWTGKTAYRRNQCWGCRFASDIVSKLQFDTVLDAGTGNGQMVRWMRMHGKAAFGIELSPAVLQRDAPDLLKAGLAEQGSLTDLPYLDKQFDLVVSNDVLEHILPEQADAVVKELVRVAKRHIIVTISLKSHGNEELHTLLRPRHWWEFKFQQYGARPNRAMVWALQQKEIRFSREQGELSTCRMEGSDKQGGKFEVCLIKMPWLVGIPGMEVRQIRTITTSNAEVEPWFFAFTVGGDGDGQPHTQ</sequence>
<dbReference type="AlphaFoldDB" id="E1ZCA1"/>
<feature type="transmembrane region" description="Helical" evidence="1">
    <location>
        <begin position="12"/>
        <end position="31"/>
    </location>
</feature>
<dbReference type="Gene3D" id="3.40.50.150">
    <property type="entry name" value="Vaccinia Virus protein VP39"/>
    <property type="match status" value="1"/>
</dbReference>
<protein>
    <recommendedName>
        <fullName evidence="2">Methyltransferase type 11 domain-containing protein</fullName>
    </recommendedName>
</protein>
<reference evidence="3 4" key="1">
    <citation type="journal article" date="2010" name="Plant Cell">
        <title>The Chlorella variabilis NC64A genome reveals adaptation to photosymbiosis, coevolution with viruses, and cryptic sex.</title>
        <authorList>
            <person name="Blanc G."/>
            <person name="Duncan G."/>
            <person name="Agarkova I."/>
            <person name="Borodovsky M."/>
            <person name="Gurnon J."/>
            <person name="Kuo A."/>
            <person name="Lindquist E."/>
            <person name="Lucas S."/>
            <person name="Pangilinan J."/>
            <person name="Polle J."/>
            <person name="Salamov A."/>
            <person name="Terry A."/>
            <person name="Yamada T."/>
            <person name="Dunigan D.D."/>
            <person name="Grigoriev I.V."/>
            <person name="Claverie J.M."/>
            <person name="Van Etten J.L."/>
        </authorList>
    </citation>
    <scope>NUCLEOTIDE SEQUENCE [LARGE SCALE GENOMIC DNA]</scope>
    <source>
        <strain evidence="3 4">NC64A</strain>
    </source>
</reference>
<keyword evidence="4" id="KW-1185">Reference proteome</keyword>
<dbReference type="Proteomes" id="UP000008141">
    <property type="component" value="Unassembled WGS sequence"/>
</dbReference>